<keyword evidence="2" id="KW-1003">Cell membrane</keyword>
<evidence type="ECO:0000256" key="6">
    <source>
        <dbReference type="SAM" id="Coils"/>
    </source>
</evidence>
<keyword evidence="3 7" id="KW-0812">Transmembrane</keyword>
<evidence type="ECO:0000256" key="1">
    <source>
        <dbReference type="ARBA" id="ARBA00004651"/>
    </source>
</evidence>
<dbReference type="GO" id="GO:0004713">
    <property type="term" value="F:protein tyrosine kinase activity"/>
    <property type="evidence" value="ECO:0007669"/>
    <property type="project" value="TreeGrafter"/>
</dbReference>
<dbReference type="PATRIC" id="fig|1073353.3.peg.498"/>
<dbReference type="PANTHER" id="PTHR32309:SF13">
    <property type="entry name" value="FERRIC ENTEROBACTIN TRANSPORT PROTEIN FEPE"/>
    <property type="match status" value="1"/>
</dbReference>
<dbReference type="EMBL" id="AOTD01000055">
    <property type="protein sequence ID" value="EMG31236.1"/>
    <property type="molecule type" value="Genomic_DNA"/>
</dbReference>
<dbReference type="GO" id="GO:0005886">
    <property type="term" value="C:plasma membrane"/>
    <property type="evidence" value="ECO:0007669"/>
    <property type="project" value="UniProtKB-SubCell"/>
</dbReference>
<feature type="transmembrane region" description="Helical" evidence="7">
    <location>
        <begin position="25"/>
        <end position="43"/>
    </location>
</feature>
<dbReference type="InterPro" id="IPR032807">
    <property type="entry name" value="GNVR"/>
</dbReference>
<gene>
    <name evidence="10" type="ORF">H740_02337</name>
</gene>
<feature type="domain" description="Polysaccharide chain length determinant N-terminal" evidence="8">
    <location>
        <begin position="8"/>
        <end position="94"/>
    </location>
</feature>
<dbReference type="PANTHER" id="PTHR32309">
    <property type="entry name" value="TYROSINE-PROTEIN KINASE"/>
    <property type="match status" value="1"/>
</dbReference>
<reference evidence="10 11" key="1">
    <citation type="submission" date="2013-02" db="EMBL/GenBank/DDBJ databases">
        <title>Co-occurrence of anaerobic bacteria in colorectal carcinomas.</title>
        <authorList>
            <person name="Holt R.A."/>
            <person name="Warren R.L."/>
            <person name="Allen-Vercoe E."/>
            <person name="Pleasance S."/>
            <person name="Freeman D.J."/>
            <person name="Watson P."/>
            <person name="Moore R."/>
            <person name="Cochrane K."/>
        </authorList>
    </citation>
    <scope>NUCLEOTIDE SEQUENCE [LARGE SCALE GENOMIC DNA]</scope>
    <source>
        <strain evidence="10 11">CC57C</strain>
    </source>
</reference>
<dbReference type="AlphaFoldDB" id="M3IM58"/>
<organism evidence="10 11">
    <name type="scientific">Campylobacter showae CC57C</name>
    <dbReference type="NCBI Taxonomy" id="1073353"/>
    <lineage>
        <taxon>Bacteria</taxon>
        <taxon>Pseudomonadati</taxon>
        <taxon>Campylobacterota</taxon>
        <taxon>Epsilonproteobacteria</taxon>
        <taxon>Campylobacterales</taxon>
        <taxon>Campylobacteraceae</taxon>
        <taxon>Campylobacter</taxon>
    </lineage>
</organism>
<evidence type="ECO:0000259" key="8">
    <source>
        <dbReference type="Pfam" id="PF02706"/>
    </source>
</evidence>
<name>M3IM58_9BACT</name>
<comment type="caution">
    <text evidence="10">The sequence shown here is derived from an EMBL/GenBank/DDBJ whole genome shotgun (WGS) entry which is preliminary data.</text>
</comment>
<evidence type="ECO:0000313" key="10">
    <source>
        <dbReference type="EMBL" id="EMG31236.1"/>
    </source>
</evidence>
<evidence type="ECO:0000259" key="9">
    <source>
        <dbReference type="Pfam" id="PF13807"/>
    </source>
</evidence>
<accession>M3IM58</accession>
<dbReference type="InterPro" id="IPR050445">
    <property type="entry name" value="Bact_polysacc_biosynth/exp"/>
</dbReference>
<keyword evidence="4 7" id="KW-1133">Transmembrane helix</keyword>
<dbReference type="OrthoDB" id="5349172at2"/>
<feature type="coiled-coil region" evidence="6">
    <location>
        <begin position="219"/>
        <end position="282"/>
    </location>
</feature>
<evidence type="ECO:0000256" key="7">
    <source>
        <dbReference type="SAM" id="Phobius"/>
    </source>
</evidence>
<dbReference type="RefSeq" id="WP_002950873.1">
    <property type="nucleotide sequence ID" value="NZ_AOTD01000055.1"/>
</dbReference>
<dbReference type="InterPro" id="IPR003856">
    <property type="entry name" value="LPS_length_determ_N"/>
</dbReference>
<dbReference type="Pfam" id="PF02706">
    <property type="entry name" value="Wzz"/>
    <property type="match status" value="1"/>
</dbReference>
<evidence type="ECO:0000256" key="3">
    <source>
        <dbReference type="ARBA" id="ARBA00022692"/>
    </source>
</evidence>
<dbReference type="Proteomes" id="UP000011782">
    <property type="component" value="Unassembled WGS sequence"/>
</dbReference>
<evidence type="ECO:0000256" key="4">
    <source>
        <dbReference type="ARBA" id="ARBA00022989"/>
    </source>
</evidence>
<dbReference type="STRING" id="1073353.H740_02337"/>
<proteinExistence type="predicted"/>
<comment type="subcellular location">
    <subcellularLocation>
        <location evidence="1">Cell membrane</location>
        <topology evidence="1">Multi-pass membrane protein</topology>
    </subcellularLocation>
</comment>
<protein>
    <submittedName>
        <fullName evidence="10">Chain length determinant protein</fullName>
    </submittedName>
</protein>
<evidence type="ECO:0000256" key="5">
    <source>
        <dbReference type="ARBA" id="ARBA00023136"/>
    </source>
</evidence>
<evidence type="ECO:0000313" key="11">
    <source>
        <dbReference type="Proteomes" id="UP000011782"/>
    </source>
</evidence>
<feature type="domain" description="Tyrosine-protein kinase G-rich" evidence="9">
    <location>
        <begin position="347"/>
        <end position="389"/>
    </location>
</feature>
<sequence>MQSENLNDEVDLFELAKKTWSYKKFIFLVTGVASLVAGLYAFASTPLYKVAALIETGYYKNDKGEEVLVANTSEVVQKLTIKYIDLLKDVEGLEYRIQKISEEKSNKKFLNIEVVAVSNDIARDWLNKIVGDLASEHHAIINVYLETKRIQLANIDRQINFLKNNTIVAKEQQIEYLKSIQIPRIDRQITYMREVVIPEAKRNISVIDSINIPSVETNIALNKQRLKAYEAKLEELQANKNIKMGENLILKQMLEQGLYGQISNLEQGIISLEQQREVLLTQTRPSAQDRLDRLTSVELENMQAEKDTIVNDRLPTLQRELANLQTGELNKLLDQRSIVELSLNPYNYQNTQIVSDIVVSKNPVKPKKAIIIAIAFLSSLMLSIFGVLVYDSIKNRINKEK</sequence>
<evidence type="ECO:0000256" key="2">
    <source>
        <dbReference type="ARBA" id="ARBA00022475"/>
    </source>
</evidence>
<dbReference type="Pfam" id="PF13807">
    <property type="entry name" value="GNVR"/>
    <property type="match status" value="1"/>
</dbReference>
<feature type="transmembrane region" description="Helical" evidence="7">
    <location>
        <begin position="369"/>
        <end position="390"/>
    </location>
</feature>
<keyword evidence="5 7" id="KW-0472">Membrane</keyword>
<keyword evidence="6" id="KW-0175">Coiled coil</keyword>